<dbReference type="Gene3D" id="3.40.50.300">
    <property type="entry name" value="P-loop containing nucleotide triphosphate hydrolases"/>
    <property type="match status" value="1"/>
</dbReference>
<dbReference type="InterPro" id="IPR038305">
    <property type="entry name" value="HeLo_sf"/>
</dbReference>
<dbReference type="InterPro" id="IPR056884">
    <property type="entry name" value="NPHP3-like_N"/>
</dbReference>
<keyword evidence="1" id="KW-0677">Repeat</keyword>
<protein>
    <submittedName>
        <fullName evidence="4">Prion-inhibition and propagation-domain-containing protein</fullName>
    </submittedName>
</protein>
<dbReference type="RefSeq" id="XP_046052701.1">
    <property type="nucleotide sequence ID" value="XM_046192022.1"/>
</dbReference>
<dbReference type="Proteomes" id="UP000720189">
    <property type="component" value="Unassembled WGS sequence"/>
</dbReference>
<dbReference type="OrthoDB" id="443402at2759"/>
<feature type="domain" description="NACHT" evidence="3">
    <location>
        <begin position="295"/>
        <end position="454"/>
    </location>
</feature>
<evidence type="ECO:0000313" key="4">
    <source>
        <dbReference type="EMBL" id="KAH7260824.1"/>
    </source>
</evidence>
<feature type="region of interest" description="Disordered" evidence="2">
    <location>
        <begin position="945"/>
        <end position="984"/>
    </location>
</feature>
<dbReference type="PROSITE" id="PS50837">
    <property type="entry name" value="NACHT"/>
    <property type="match status" value="1"/>
</dbReference>
<comment type="caution">
    <text evidence="4">The sequence shown here is derived from an EMBL/GenBank/DDBJ whole genome shotgun (WGS) entry which is preliminary data.</text>
</comment>
<keyword evidence="5" id="KW-1185">Reference proteome</keyword>
<dbReference type="PANTHER" id="PTHR10039">
    <property type="entry name" value="AMELOGENIN"/>
    <property type="match status" value="1"/>
</dbReference>
<dbReference type="InterPro" id="IPR029498">
    <property type="entry name" value="HeLo_dom"/>
</dbReference>
<dbReference type="InterPro" id="IPR056693">
    <property type="entry name" value="DUF7791"/>
</dbReference>
<gene>
    <name evidence="4" type="ORF">BKA55DRAFT_559833</name>
</gene>
<dbReference type="InterPro" id="IPR007111">
    <property type="entry name" value="NACHT_NTPase"/>
</dbReference>
<dbReference type="Pfam" id="PF25053">
    <property type="entry name" value="DUF7791"/>
    <property type="match status" value="1"/>
</dbReference>
<dbReference type="EMBL" id="JAGMUX010000004">
    <property type="protein sequence ID" value="KAH7260824.1"/>
    <property type="molecule type" value="Genomic_DNA"/>
</dbReference>
<dbReference type="AlphaFoldDB" id="A0A9P9HND6"/>
<sequence>MEVAGLTLGAVALVSLFKDCVDLFSMITVARGLVKDAAILDTKLDVERMLFLQWSERVGLLKKDSTNTLSHDTDTRQIVSRILESVKSLLSEGQALQRDYGLKKVDVTKLTTEHTGTGSTTGYRGASSYRFERFLKQFEALKIRPSQVSDAGQHRELKRTTKQLRWVIVDKDKFNSLIDHLSYFNTSLNNLVPISVESETTPCENDLIQIKDLAELDLVIQATANTRPSVSKAAVAAKSALISSRVLRSLWFRSYDDRRINIKNHHFKTLQWALDPPSDYLQWDDLNTWLQSASGLYWLSGKAGSGKSTLMKYLHQHEKTHALLRTWVNGSGLIFASFFFYALGKSEQKSQSGLLRSLLYQILEHDPSVTESALPHMWREACYTQQRSLNIEVPSVAEMTAALKDLCSRLHCDKKIFFLIDGIDEYEGKDMDVARFISELESFSNVKILVSSRPHPAFFTAFSQKPMMSLQKLTKHDVATYIDDTVASHPYMMTISRLSPLETGDITQRLVEKASGVFLWVVLACRSVIEGCDDFCTITELKERVDELPKEVEDLIEHMLGKIDPKWKQEAMKLIHLVYTNEGCKGIDPIPTLGLYLTHEKGLGGDTSLSGMNLEPVPLTEMEDQCRIMEGRIRSRCCGLLEVYNYDRHERIIEECTVKFMHRTVYDMLLQPDVSNRLFRDLQSEDFNSYAILSEIWCRMIHTDSGSDEIYMNALCPVKYGDLNGCPPEITVHLLSRLQFLFGQITATSSPSPDVPRYLRHDKECRRHCDDLSVVFPLALEMGMYDVIRFVFENKDSLGHLLFRPLNITLLGDCRVAQSASNPCHQFSCQDEGHILGSTYPLIYHVMMQPLLQIYSYVGSNSWNLERLPLMQLILNMDANLQHHNKGMGRRQLGVLGAKHSPHSLDSWDIADLFESIERLAKDDYENREEWREVKRLCEEQLKDASFGRNRPIQQPQGMRPEIRTAKRGLTTNDSIEPSRKRQR</sequence>
<dbReference type="SUPFAM" id="SSF52540">
    <property type="entry name" value="P-loop containing nucleoside triphosphate hydrolases"/>
    <property type="match status" value="1"/>
</dbReference>
<evidence type="ECO:0000256" key="1">
    <source>
        <dbReference type="ARBA" id="ARBA00022737"/>
    </source>
</evidence>
<organism evidence="4 5">
    <name type="scientific">Fusarium redolens</name>
    <dbReference type="NCBI Taxonomy" id="48865"/>
    <lineage>
        <taxon>Eukaryota</taxon>
        <taxon>Fungi</taxon>
        <taxon>Dikarya</taxon>
        <taxon>Ascomycota</taxon>
        <taxon>Pezizomycotina</taxon>
        <taxon>Sordariomycetes</taxon>
        <taxon>Hypocreomycetidae</taxon>
        <taxon>Hypocreales</taxon>
        <taxon>Nectriaceae</taxon>
        <taxon>Fusarium</taxon>
        <taxon>Fusarium redolens species complex</taxon>
    </lineage>
</organism>
<keyword evidence="4" id="KW-0640">Prion</keyword>
<evidence type="ECO:0000256" key="2">
    <source>
        <dbReference type="SAM" id="MobiDB-lite"/>
    </source>
</evidence>
<dbReference type="PANTHER" id="PTHR10039:SF5">
    <property type="entry name" value="NACHT DOMAIN-CONTAINING PROTEIN"/>
    <property type="match status" value="1"/>
</dbReference>
<dbReference type="Pfam" id="PF24883">
    <property type="entry name" value="NPHP3_N"/>
    <property type="match status" value="1"/>
</dbReference>
<name>A0A9P9HND6_FUSRE</name>
<evidence type="ECO:0000313" key="5">
    <source>
        <dbReference type="Proteomes" id="UP000720189"/>
    </source>
</evidence>
<proteinExistence type="predicted"/>
<dbReference type="Gene3D" id="1.20.120.1020">
    <property type="entry name" value="Prion-inhibition and propagation, HeLo domain"/>
    <property type="match status" value="1"/>
</dbReference>
<dbReference type="InterPro" id="IPR027417">
    <property type="entry name" value="P-loop_NTPase"/>
</dbReference>
<accession>A0A9P9HND6</accession>
<keyword evidence="4" id="KW-0034">Amyloid</keyword>
<reference evidence="4" key="1">
    <citation type="journal article" date="2021" name="Nat. Commun.">
        <title>Genetic determinants of endophytism in the Arabidopsis root mycobiome.</title>
        <authorList>
            <person name="Mesny F."/>
            <person name="Miyauchi S."/>
            <person name="Thiergart T."/>
            <person name="Pickel B."/>
            <person name="Atanasova L."/>
            <person name="Karlsson M."/>
            <person name="Huettel B."/>
            <person name="Barry K.W."/>
            <person name="Haridas S."/>
            <person name="Chen C."/>
            <person name="Bauer D."/>
            <person name="Andreopoulos W."/>
            <person name="Pangilinan J."/>
            <person name="LaButti K."/>
            <person name="Riley R."/>
            <person name="Lipzen A."/>
            <person name="Clum A."/>
            <person name="Drula E."/>
            <person name="Henrissat B."/>
            <person name="Kohler A."/>
            <person name="Grigoriev I.V."/>
            <person name="Martin F.M."/>
            <person name="Hacquard S."/>
        </authorList>
    </citation>
    <scope>NUCLEOTIDE SEQUENCE</scope>
    <source>
        <strain evidence="4">MPI-CAGE-AT-0023</strain>
    </source>
</reference>
<dbReference type="GeneID" id="70221976"/>
<dbReference type="Pfam" id="PF14479">
    <property type="entry name" value="HeLo"/>
    <property type="match status" value="1"/>
</dbReference>
<evidence type="ECO:0000259" key="3">
    <source>
        <dbReference type="PROSITE" id="PS50837"/>
    </source>
</evidence>